<evidence type="ECO:0000313" key="5">
    <source>
        <dbReference type="Proteomes" id="UP000278143"/>
    </source>
</evidence>
<accession>A0A4P9Z2P0</accession>
<dbReference type="SUPFAM" id="SSF48208">
    <property type="entry name" value="Six-hairpin glycosidases"/>
    <property type="match status" value="1"/>
</dbReference>
<dbReference type="InterPro" id="IPR012341">
    <property type="entry name" value="6hp_glycosidase-like_sf"/>
</dbReference>
<sequence>MDLPARSAPTIADRYATWRQRYMRDEPGLDPHSSLPHRYVFYNGDGDNGDAVTCSEAIGYGMLIAVLKHARDDLDALLRYADYFRNERGLLGWQQRRDPRTHRLVPGHEGGEHSATDGDLDCVAALWMAHKLWDDPAYADRARRWGSALLQHCVHPTTGALLVGDWAHPNFLTASGNGQHRSTRRRASKAKGKIRRLLARLGFKRMAVPDAQWLTRPSDFIMAHLALFARRHTEKSREWTRVLEVTRSIMDAQHRLHPDTGLVADFLVWNGSRAAYLPAKGKVLESSHDGDYNWNSCRVPWRLAHYYLASKDAAVEPHMRALVRFFETKCRDGMVYAGYKLSGQAFVKYTDLAFLAPAAYCLEVMGSAKAGAVRRRVDEAYADASYFGETIAMLTLLQTGANALDLLA</sequence>
<protein>
    <submittedName>
        <fullName evidence="4">Six-hairpin glycosidase-like protein</fullName>
    </submittedName>
</protein>
<keyword evidence="3 4" id="KW-0326">Glycosidase</keyword>
<dbReference type="InterPro" id="IPR008928">
    <property type="entry name" value="6-hairpin_glycosidase_sf"/>
</dbReference>
<dbReference type="GO" id="GO:0005975">
    <property type="term" value="P:carbohydrate metabolic process"/>
    <property type="evidence" value="ECO:0007669"/>
    <property type="project" value="InterPro"/>
</dbReference>
<gene>
    <name evidence="4" type="ORF">SYNPS1DRAFT_21651</name>
</gene>
<comment type="similarity">
    <text evidence="1">Belongs to the glycosyl hydrolase 8 (cellulase D) family.</text>
</comment>
<evidence type="ECO:0000256" key="1">
    <source>
        <dbReference type="ARBA" id="ARBA00009209"/>
    </source>
</evidence>
<keyword evidence="2" id="KW-0378">Hydrolase</keyword>
<proteinExistence type="inferred from homology"/>
<reference evidence="5" key="1">
    <citation type="journal article" date="2018" name="Nat. Microbiol.">
        <title>Leveraging single-cell genomics to expand the fungal tree of life.</title>
        <authorList>
            <person name="Ahrendt S.R."/>
            <person name="Quandt C.A."/>
            <person name="Ciobanu D."/>
            <person name="Clum A."/>
            <person name="Salamov A."/>
            <person name="Andreopoulos B."/>
            <person name="Cheng J.F."/>
            <person name="Woyke T."/>
            <person name="Pelin A."/>
            <person name="Henrissat B."/>
            <person name="Reynolds N.K."/>
            <person name="Benny G.L."/>
            <person name="Smith M.E."/>
            <person name="James T.Y."/>
            <person name="Grigoriev I.V."/>
        </authorList>
    </citation>
    <scope>NUCLEOTIDE SEQUENCE [LARGE SCALE GENOMIC DNA]</scope>
    <source>
        <strain evidence="5">Benny S71-1</strain>
    </source>
</reference>
<dbReference type="InterPro" id="IPR002037">
    <property type="entry name" value="Glyco_hydro_8"/>
</dbReference>
<evidence type="ECO:0000256" key="3">
    <source>
        <dbReference type="ARBA" id="ARBA00023295"/>
    </source>
</evidence>
<dbReference type="AlphaFoldDB" id="A0A4P9Z2P0"/>
<dbReference type="EMBL" id="KZ989373">
    <property type="protein sequence ID" value="RKP26628.1"/>
    <property type="molecule type" value="Genomic_DNA"/>
</dbReference>
<dbReference type="GO" id="GO:0004553">
    <property type="term" value="F:hydrolase activity, hydrolyzing O-glycosyl compounds"/>
    <property type="evidence" value="ECO:0007669"/>
    <property type="project" value="InterPro"/>
</dbReference>
<dbReference type="OrthoDB" id="2541080at2759"/>
<organism evidence="4 5">
    <name type="scientific">Syncephalis pseudoplumigaleata</name>
    <dbReference type="NCBI Taxonomy" id="1712513"/>
    <lineage>
        <taxon>Eukaryota</taxon>
        <taxon>Fungi</taxon>
        <taxon>Fungi incertae sedis</taxon>
        <taxon>Zoopagomycota</taxon>
        <taxon>Zoopagomycotina</taxon>
        <taxon>Zoopagomycetes</taxon>
        <taxon>Zoopagales</taxon>
        <taxon>Piptocephalidaceae</taxon>
        <taxon>Syncephalis</taxon>
    </lineage>
</organism>
<dbReference type="Pfam" id="PF01270">
    <property type="entry name" value="Glyco_hydro_8"/>
    <property type="match status" value="2"/>
</dbReference>
<evidence type="ECO:0000313" key="4">
    <source>
        <dbReference type="EMBL" id="RKP26628.1"/>
    </source>
</evidence>
<dbReference type="Proteomes" id="UP000278143">
    <property type="component" value="Unassembled WGS sequence"/>
</dbReference>
<evidence type="ECO:0000256" key="2">
    <source>
        <dbReference type="ARBA" id="ARBA00022801"/>
    </source>
</evidence>
<keyword evidence="5" id="KW-1185">Reference proteome</keyword>
<dbReference type="PRINTS" id="PR00735">
    <property type="entry name" value="GLHYDRLASE8"/>
</dbReference>
<name>A0A4P9Z2P0_9FUNG</name>
<dbReference type="Gene3D" id="1.50.10.10">
    <property type="match status" value="1"/>
</dbReference>